<dbReference type="PANTHER" id="PTHR11584">
    <property type="entry name" value="SERINE/THREONINE PROTEIN KINASE"/>
    <property type="match status" value="1"/>
</dbReference>
<dbReference type="GO" id="GO:0005524">
    <property type="term" value="F:ATP binding"/>
    <property type="evidence" value="ECO:0007669"/>
    <property type="project" value="UniProtKB-UniRule"/>
</dbReference>
<dbReference type="InterPro" id="IPR000719">
    <property type="entry name" value="Prot_kinase_dom"/>
</dbReference>
<accession>L8GG07</accession>
<evidence type="ECO:0000256" key="7">
    <source>
        <dbReference type="SAM" id="MobiDB-lite"/>
    </source>
</evidence>
<evidence type="ECO:0000313" key="10">
    <source>
        <dbReference type="Proteomes" id="UP000011083"/>
    </source>
</evidence>
<feature type="domain" description="Protein kinase" evidence="8">
    <location>
        <begin position="92"/>
        <end position="196"/>
    </location>
</feature>
<dbReference type="InterPro" id="IPR011009">
    <property type="entry name" value="Kinase-like_dom_sf"/>
</dbReference>
<dbReference type="RefSeq" id="XP_004334028.1">
    <property type="nucleotide sequence ID" value="XM_004333980.1"/>
</dbReference>
<keyword evidence="3 6" id="KW-0547">Nucleotide-binding</keyword>
<feature type="compositionally biased region" description="Polar residues" evidence="7">
    <location>
        <begin position="9"/>
        <end position="18"/>
    </location>
</feature>
<dbReference type="OrthoDB" id="8693905at2759"/>
<evidence type="ECO:0000256" key="3">
    <source>
        <dbReference type="ARBA" id="ARBA00022741"/>
    </source>
</evidence>
<dbReference type="KEGG" id="acan:ACA1_321220"/>
<feature type="binding site" evidence="6">
    <location>
        <position position="121"/>
    </location>
    <ligand>
        <name>ATP</name>
        <dbReference type="ChEBI" id="CHEBI:30616"/>
    </ligand>
</feature>
<dbReference type="GO" id="GO:0004674">
    <property type="term" value="F:protein serine/threonine kinase activity"/>
    <property type="evidence" value="ECO:0007669"/>
    <property type="project" value="UniProtKB-KW"/>
</dbReference>
<evidence type="ECO:0000259" key="8">
    <source>
        <dbReference type="PROSITE" id="PS50011"/>
    </source>
</evidence>
<evidence type="ECO:0000256" key="5">
    <source>
        <dbReference type="ARBA" id="ARBA00022840"/>
    </source>
</evidence>
<organism evidence="9 10">
    <name type="scientific">Acanthamoeba castellanii (strain ATCC 30010 / Neff)</name>
    <dbReference type="NCBI Taxonomy" id="1257118"/>
    <lineage>
        <taxon>Eukaryota</taxon>
        <taxon>Amoebozoa</taxon>
        <taxon>Discosea</taxon>
        <taxon>Longamoebia</taxon>
        <taxon>Centramoebida</taxon>
        <taxon>Acanthamoebidae</taxon>
        <taxon>Acanthamoeba</taxon>
    </lineage>
</organism>
<proteinExistence type="predicted"/>
<dbReference type="SUPFAM" id="SSF56112">
    <property type="entry name" value="Protein kinase-like (PK-like)"/>
    <property type="match status" value="1"/>
</dbReference>
<feature type="region of interest" description="Disordered" evidence="7">
    <location>
        <begin position="1"/>
        <end position="56"/>
    </location>
</feature>
<keyword evidence="4 9" id="KW-0418">Kinase</keyword>
<dbReference type="EMBL" id="KB008139">
    <property type="protein sequence ID" value="ELR12015.1"/>
    <property type="molecule type" value="Genomic_DNA"/>
</dbReference>
<dbReference type="FunFam" id="3.30.200.20:FF:000042">
    <property type="entry name" value="Aurora kinase A"/>
    <property type="match status" value="1"/>
</dbReference>
<dbReference type="Gene3D" id="1.10.510.10">
    <property type="entry name" value="Transferase(Phosphotransferase) domain 1"/>
    <property type="match status" value="1"/>
</dbReference>
<dbReference type="PANTHER" id="PTHR11584:SF369">
    <property type="entry name" value="MITOGEN-ACTIVATED PROTEIN KINASE KINASE KINASE 19-RELATED"/>
    <property type="match status" value="1"/>
</dbReference>
<feature type="non-terminal residue" evidence="9">
    <location>
        <position position="196"/>
    </location>
</feature>
<dbReference type="Proteomes" id="UP000011083">
    <property type="component" value="Unassembled WGS sequence"/>
</dbReference>
<dbReference type="AlphaFoldDB" id="L8GG07"/>
<keyword evidence="1 9" id="KW-0723">Serine/threonine-protein kinase</keyword>
<evidence type="ECO:0000313" key="9">
    <source>
        <dbReference type="EMBL" id="ELR12015.1"/>
    </source>
</evidence>
<dbReference type="InterPro" id="IPR017441">
    <property type="entry name" value="Protein_kinase_ATP_BS"/>
</dbReference>
<reference evidence="9 10" key="1">
    <citation type="journal article" date="2013" name="Genome Biol.">
        <title>Genome of Acanthamoeba castellanii highlights extensive lateral gene transfer and early evolution of tyrosine kinase signaling.</title>
        <authorList>
            <person name="Clarke M."/>
            <person name="Lohan A.J."/>
            <person name="Liu B."/>
            <person name="Lagkouvardos I."/>
            <person name="Roy S."/>
            <person name="Zafar N."/>
            <person name="Bertelli C."/>
            <person name="Schilde C."/>
            <person name="Kianianmomeni A."/>
            <person name="Burglin T.R."/>
            <person name="Frech C."/>
            <person name="Turcotte B."/>
            <person name="Kopec K.O."/>
            <person name="Synnott J.M."/>
            <person name="Choo C."/>
            <person name="Paponov I."/>
            <person name="Finkler A."/>
            <person name="Soon Heng Tan C."/>
            <person name="Hutchins A.P."/>
            <person name="Weinmeier T."/>
            <person name="Rattei T."/>
            <person name="Chu J.S."/>
            <person name="Gimenez G."/>
            <person name="Irimia M."/>
            <person name="Rigden D.J."/>
            <person name="Fitzpatrick D.A."/>
            <person name="Lorenzo-Morales J."/>
            <person name="Bateman A."/>
            <person name="Chiu C.H."/>
            <person name="Tang P."/>
            <person name="Hegemann P."/>
            <person name="Fromm H."/>
            <person name="Raoult D."/>
            <person name="Greub G."/>
            <person name="Miranda-Saavedra D."/>
            <person name="Chen N."/>
            <person name="Nash P."/>
            <person name="Ginger M.L."/>
            <person name="Horn M."/>
            <person name="Schaap P."/>
            <person name="Caler L."/>
            <person name="Loftus B."/>
        </authorList>
    </citation>
    <scope>NUCLEOTIDE SEQUENCE [LARGE SCALE GENOMIC DNA]</scope>
    <source>
        <strain evidence="9 10">Neff</strain>
    </source>
</reference>
<keyword evidence="5 6" id="KW-0067">ATP-binding</keyword>
<name>L8GG07_ACACF</name>
<keyword evidence="2" id="KW-0808">Transferase</keyword>
<feature type="compositionally biased region" description="Basic and acidic residues" evidence="7">
    <location>
        <begin position="24"/>
        <end position="33"/>
    </location>
</feature>
<protein>
    <submittedName>
        <fullName evidence="9">MEKK and related serine/threonine protein kinase, putative</fullName>
    </submittedName>
</protein>
<evidence type="ECO:0000256" key="1">
    <source>
        <dbReference type="ARBA" id="ARBA00022527"/>
    </source>
</evidence>
<keyword evidence="10" id="KW-1185">Reference proteome</keyword>
<dbReference type="GeneID" id="14912492"/>
<gene>
    <name evidence="9" type="ORF">ACA1_321220</name>
</gene>
<evidence type="ECO:0000256" key="6">
    <source>
        <dbReference type="PROSITE-ProRule" id="PRU10141"/>
    </source>
</evidence>
<dbReference type="PROSITE" id="PS00107">
    <property type="entry name" value="PROTEIN_KINASE_ATP"/>
    <property type="match status" value="1"/>
</dbReference>
<dbReference type="VEuPathDB" id="AmoebaDB:ACA1_321220"/>
<evidence type="ECO:0000256" key="4">
    <source>
        <dbReference type="ARBA" id="ARBA00022777"/>
    </source>
</evidence>
<dbReference type="STRING" id="1257118.L8GG07"/>
<dbReference type="Pfam" id="PF00069">
    <property type="entry name" value="Pkinase"/>
    <property type="match status" value="1"/>
</dbReference>
<sequence>MFASRSSRDLASQASASPPRSHRKGETPLKRENNSYGGTPARKGPRPSFINDTERVHRKKPSISFADLDYDDKFKTIAHRKQGKTITVLGQYQLVEKVGKGAFGIVYKALHFETGNHVAIKRLSKEGINEKMLLNLKGEIDLLKTLDHKHIVKYLGLVDSDNHINMILEYAVCTTTTMRASKFVVWLCSHQARFEQ</sequence>
<evidence type="ECO:0000256" key="2">
    <source>
        <dbReference type="ARBA" id="ARBA00022679"/>
    </source>
</evidence>
<dbReference type="PROSITE" id="PS50011">
    <property type="entry name" value="PROTEIN_KINASE_DOM"/>
    <property type="match status" value="1"/>
</dbReference>